<keyword evidence="2" id="KW-0479">Metal-binding</keyword>
<dbReference type="EMBL" id="MLKD01000001">
    <property type="protein sequence ID" value="OQE32247.1"/>
    <property type="molecule type" value="Genomic_DNA"/>
</dbReference>
<evidence type="ECO:0000256" key="2">
    <source>
        <dbReference type="ARBA" id="ARBA00022723"/>
    </source>
</evidence>
<dbReference type="GO" id="GO:0005634">
    <property type="term" value="C:nucleus"/>
    <property type="evidence" value="ECO:0007669"/>
    <property type="project" value="UniProtKB-SubCell"/>
</dbReference>
<evidence type="ECO:0000256" key="3">
    <source>
        <dbReference type="ARBA" id="ARBA00023015"/>
    </source>
</evidence>
<dbReference type="PANTHER" id="PTHR47338">
    <property type="entry name" value="ZN(II)2CYS6 TRANSCRIPTION FACTOR (EUROFUNG)-RELATED"/>
    <property type="match status" value="1"/>
</dbReference>
<evidence type="ECO:0000256" key="1">
    <source>
        <dbReference type="ARBA" id="ARBA00004123"/>
    </source>
</evidence>
<sequence length="260" mass="29229">MCQRISHHLGLSTIAGLARAQPTKISKTDAATSQPEIDHEERLRTFWMIEMLNSIFALGLNSDISTPKVPLGAKLPCSESIWALQDPFRESEPFQNLRYSSGFSMCISLCTIEMGAVHRFQQSVAETGEALGGLEWQSAAQRLDERLTIWREEFVAAVFRLINTESPQDEHAEMEPFIVLTNCILNMGVITLLQSQTSLPDGVGSEFDSWSYANHRCMYACENMAAKIRRMEEDDLKNCSPCLILPIFVAARFYIGIIPF</sequence>
<evidence type="ECO:0000256" key="5">
    <source>
        <dbReference type="ARBA" id="ARBA00023242"/>
    </source>
</evidence>
<evidence type="ECO:0008006" key="8">
    <source>
        <dbReference type="Google" id="ProtNLM"/>
    </source>
</evidence>
<accession>A0A1V6U0Z9</accession>
<dbReference type="OrthoDB" id="2943660at2759"/>
<protein>
    <recommendedName>
        <fullName evidence="8">Transcription factor domain-containing protein</fullName>
    </recommendedName>
</protein>
<evidence type="ECO:0000313" key="7">
    <source>
        <dbReference type="Proteomes" id="UP000191285"/>
    </source>
</evidence>
<dbReference type="Proteomes" id="UP000191285">
    <property type="component" value="Unassembled WGS sequence"/>
</dbReference>
<dbReference type="GO" id="GO:0000981">
    <property type="term" value="F:DNA-binding transcription factor activity, RNA polymerase II-specific"/>
    <property type="evidence" value="ECO:0007669"/>
    <property type="project" value="InterPro"/>
</dbReference>
<dbReference type="CDD" id="cd12148">
    <property type="entry name" value="fungal_TF_MHR"/>
    <property type="match status" value="1"/>
</dbReference>
<comment type="caution">
    <text evidence="6">The sequence shown here is derived from an EMBL/GenBank/DDBJ whole genome shotgun (WGS) entry which is preliminary data.</text>
</comment>
<proteinExistence type="predicted"/>
<keyword evidence="3" id="KW-0805">Transcription regulation</keyword>
<dbReference type="InterPro" id="IPR050815">
    <property type="entry name" value="TF_fung"/>
</dbReference>
<dbReference type="AlphaFoldDB" id="A0A1V6U0Z9"/>
<dbReference type="GO" id="GO:0046872">
    <property type="term" value="F:metal ion binding"/>
    <property type="evidence" value="ECO:0007669"/>
    <property type="project" value="UniProtKB-KW"/>
</dbReference>
<reference evidence="7" key="1">
    <citation type="journal article" date="2017" name="Nat. Microbiol.">
        <title>Global analysis of biosynthetic gene clusters reveals vast potential of secondary metabolite production in Penicillium species.</title>
        <authorList>
            <person name="Nielsen J.C."/>
            <person name="Grijseels S."/>
            <person name="Prigent S."/>
            <person name="Ji B."/>
            <person name="Dainat J."/>
            <person name="Nielsen K.F."/>
            <person name="Frisvad J.C."/>
            <person name="Workman M."/>
            <person name="Nielsen J."/>
        </authorList>
    </citation>
    <scope>NUCLEOTIDE SEQUENCE [LARGE SCALE GENOMIC DNA]</scope>
    <source>
        <strain evidence="7">IBT 24891</strain>
    </source>
</reference>
<dbReference type="PANTHER" id="PTHR47338:SF20">
    <property type="entry name" value="ZN(II)2CYS6 TRANSCRIPTION FACTOR (EUROFUNG)"/>
    <property type="match status" value="1"/>
</dbReference>
<keyword evidence="7" id="KW-1185">Reference proteome</keyword>
<evidence type="ECO:0000256" key="4">
    <source>
        <dbReference type="ARBA" id="ARBA00023163"/>
    </source>
</evidence>
<gene>
    <name evidence="6" type="ORF">PENSTE_c001G02666</name>
</gene>
<keyword evidence="5" id="KW-0539">Nucleus</keyword>
<organism evidence="6 7">
    <name type="scientific">Penicillium steckii</name>
    <dbReference type="NCBI Taxonomy" id="303698"/>
    <lineage>
        <taxon>Eukaryota</taxon>
        <taxon>Fungi</taxon>
        <taxon>Dikarya</taxon>
        <taxon>Ascomycota</taxon>
        <taxon>Pezizomycotina</taxon>
        <taxon>Eurotiomycetes</taxon>
        <taxon>Eurotiomycetidae</taxon>
        <taxon>Eurotiales</taxon>
        <taxon>Aspergillaceae</taxon>
        <taxon>Penicillium</taxon>
    </lineage>
</organism>
<keyword evidence="4" id="KW-0804">Transcription</keyword>
<evidence type="ECO:0000313" key="6">
    <source>
        <dbReference type="EMBL" id="OQE32247.1"/>
    </source>
</evidence>
<comment type="subcellular location">
    <subcellularLocation>
        <location evidence="1">Nucleus</location>
    </subcellularLocation>
</comment>
<name>A0A1V6U0Z9_9EURO</name>